<dbReference type="STRING" id="1178516.AWR27_11285"/>
<dbReference type="Pfam" id="PF09957">
    <property type="entry name" value="VapB_antitoxin"/>
    <property type="match status" value="1"/>
</dbReference>
<organism evidence="1 2">
    <name type="scientific">Spirosoma montaniterrae</name>
    <dbReference type="NCBI Taxonomy" id="1178516"/>
    <lineage>
        <taxon>Bacteria</taxon>
        <taxon>Pseudomonadati</taxon>
        <taxon>Bacteroidota</taxon>
        <taxon>Cytophagia</taxon>
        <taxon>Cytophagales</taxon>
        <taxon>Cytophagaceae</taxon>
        <taxon>Spirosoma</taxon>
    </lineage>
</organism>
<dbReference type="InterPro" id="IPR019239">
    <property type="entry name" value="VapB_antitoxin"/>
</dbReference>
<gene>
    <name evidence="1" type="ORF">AWR27_11285</name>
</gene>
<proteinExistence type="predicted"/>
<dbReference type="AlphaFoldDB" id="A0A1P9WWT9"/>
<evidence type="ECO:0000313" key="2">
    <source>
        <dbReference type="Proteomes" id="UP000187941"/>
    </source>
</evidence>
<sequence length="73" mass="8761">MRTNIDINDELLQEIMELTRIKTKREAVNLALDEFLKTLRRRDLLAMFGNVTWEGDLEQMRTVVRPEEWDDKP</sequence>
<keyword evidence="2" id="KW-1185">Reference proteome</keyword>
<reference evidence="1 2" key="1">
    <citation type="submission" date="2016-01" db="EMBL/GenBank/DDBJ databases">
        <authorList>
            <person name="Oliw E.H."/>
        </authorList>
    </citation>
    <scope>NUCLEOTIDE SEQUENCE [LARGE SCALE GENOMIC DNA]</scope>
    <source>
        <strain evidence="1 2">DY10</strain>
    </source>
</reference>
<dbReference type="KEGG" id="smon:AWR27_11285"/>
<dbReference type="RefSeq" id="WP_077131291.1">
    <property type="nucleotide sequence ID" value="NZ_CP014263.1"/>
</dbReference>
<dbReference type="Proteomes" id="UP000187941">
    <property type="component" value="Chromosome"/>
</dbReference>
<name>A0A1P9WWT9_9BACT</name>
<dbReference type="OrthoDB" id="9805830at2"/>
<protein>
    <submittedName>
        <fullName evidence="1">Transcriptional regulator of the Arc/MetJ class</fullName>
    </submittedName>
</protein>
<accession>A0A1P9WWT9</accession>
<dbReference type="EMBL" id="CP014263">
    <property type="protein sequence ID" value="AQG79857.1"/>
    <property type="molecule type" value="Genomic_DNA"/>
</dbReference>
<evidence type="ECO:0000313" key="1">
    <source>
        <dbReference type="EMBL" id="AQG79857.1"/>
    </source>
</evidence>